<dbReference type="Gene3D" id="3.40.50.2000">
    <property type="entry name" value="Glycogen Phosphorylase B"/>
    <property type="match status" value="2"/>
</dbReference>
<dbReference type="PANTHER" id="PTHR12526">
    <property type="entry name" value="GLYCOSYLTRANSFERASE"/>
    <property type="match status" value="1"/>
</dbReference>
<protein>
    <submittedName>
        <fullName evidence="3">Colanic acid biosynthesis glycosyl transferase WcaI</fullName>
    </submittedName>
</protein>
<dbReference type="GO" id="GO:0016740">
    <property type="term" value="F:transferase activity"/>
    <property type="evidence" value="ECO:0007669"/>
    <property type="project" value="UniProtKB-KW"/>
</dbReference>
<dbReference type="InterPro" id="IPR001296">
    <property type="entry name" value="Glyco_trans_1"/>
</dbReference>
<evidence type="ECO:0000313" key="4">
    <source>
        <dbReference type="Proteomes" id="UP000779507"/>
    </source>
</evidence>
<sequence length="424" mass="46855">MTKKRVLLIGYNYAPEPTGIGKYSGEMMAWLARNGYDCTVITTYPYYPHWAVQEPYRKRRFWYQKETEQLAPGATVTVHRCPMYVPAQPTGLKRMLLDFSFSLSAFFKVLALLPGPRFDYVVAVAPSFQFGLLGVLYKKLRGGRLAYHIQDLQIEAARDLGMIKSKKAIGLLFGLERYIFDRSDVVTSVGEGMVAKIQEKTTRPVALFPNWTDVTKFYPVADRARLKEEFGFRPTDWIALYSGAIGEKQGLEAILHAAAAFRDRPAVKFVICGSGPYKEKLVALARALDVPNVVFLPLQPFEKFNDFLNLADVHLVIQKANAGDLVMPSKLTTVLAVGGVALITSNPGSGMHALVQQHRMGILVEAENQAALNAGLAEAFGHDHAATARNARRYAEEHLSIDGVMRDFAGQLQTGGGPPICAAK</sequence>
<dbReference type="EMBL" id="JABSNP010000005">
    <property type="protein sequence ID" value="NRT18693.1"/>
    <property type="molecule type" value="Genomic_DNA"/>
</dbReference>
<dbReference type="RefSeq" id="WP_173809432.1">
    <property type="nucleotide sequence ID" value="NZ_JABSNP010000005.1"/>
</dbReference>
<keyword evidence="3" id="KW-0808">Transferase</keyword>
<evidence type="ECO:0000259" key="2">
    <source>
        <dbReference type="Pfam" id="PF13579"/>
    </source>
</evidence>
<feature type="domain" description="Glycosyl transferase family 1" evidence="1">
    <location>
        <begin position="223"/>
        <end position="395"/>
    </location>
</feature>
<dbReference type="Proteomes" id="UP000779507">
    <property type="component" value="Unassembled WGS sequence"/>
</dbReference>
<feature type="domain" description="Glycosyltransferase subfamily 4-like N-terminal" evidence="2">
    <location>
        <begin position="18"/>
        <end position="211"/>
    </location>
</feature>
<accession>A0ABX2FPB6</accession>
<dbReference type="CDD" id="cd03794">
    <property type="entry name" value="GT4_WbuB-like"/>
    <property type="match status" value="1"/>
</dbReference>
<dbReference type="NCBIfam" id="NF007640">
    <property type="entry name" value="PRK10307.1"/>
    <property type="match status" value="1"/>
</dbReference>
<dbReference type="SUPFAM" id="SSF53756">
    <property type="entry name" value="UDP-Glycosyltransferase/glycogen phosphorylase"/>
    <property type="match status" value="1"/>
</dbReference>
<dbReference type="Pfam" id="PF13579">
    <property type="entry name" value="Glyco_trans_4_4"/>
    <property type="match status" value="1"/>
</dbReference>
<name>A0ABX2FPB6_9BACT</name>
<evidence type="ECO:0000313" key="3">
    <source>
        <dbReference type="EMBL" id="NRT18693.1"/>
    </source>
</evidence>
<dbReference type="Pfam" id="PF00534">
    <property type="entry name" value="Glycos_transf_1"/>
    <property type="match status" value="1"/>
</dbReference>
<dbReference type="InterPro" id="IPR028098">
    <property type="entry name" value="Glyco_trans_4-like_N"/>
</dbReference>
<proteinExistence type="predicted"/>
<evidence type="ECO:0000259" key="1">
    <source>
        <dbReference type="Pfam" id="PF00534"/>
    </source>
</evidence>
<keyword evidence="4" id="KW-1185">Reference proteome</keyword>
<gene>
    <name evidence="3" type="ORF">HNP98_001514</name>
</gene>
<dbReference type="PANTHER" id="PTHR12526:SF633">
    <property type="entry name" value="COLANIC ACID BIOSYNTHESIS GLYCOSYL TRANSFERASE WCAI-RELATED"/>
    <property type="match status" value="1"/>
</dbReference>
<organism evidence="3 4">
    <name type="scientific">Hymenobacter caeli</name>
    <dbReference type="NCBI Taxonomy" id="2735894"/>
    <lineage>
        <taxon>Bacteria</taxon>
        <taxon>Pseudomonadati</taxon>
        <taxon>Bacteroidota</taxon>
        <taxon>Cytophagia</taxon>
        <taxon>Cytophagales</taxon>
        <taxon>Hymenobacteraceae</taxon>
        <taxon>Hymenobacter</taxon>
    </lineage>
</organism>
<reference evidence="3 4" key="1">
    <citation type="submission" date="2020-05" db="EMBL/GenBank/DDBJ databases">
        <title>Genomic Encyclopedia of Type Strains, Phase IV (KMG-V): Genome sequencing to study the core and pangenomes of soil and plant-associated prokaryotes.</title>
        <authorList>
            <person name="Whitman W."/>
        </authorList>
    </citation>
    <scope>NUCLEOTIDE SEQUENCE [LARGE SCALE GENOMIC DNA]</scope>
    <source>
        <strain evidence="3 4">9A</strain>
    </source>
</reference>
<comment type="caution">
    <text evidence="3">The sequence shown here is derived from an EMBL/GenBank/DDBJ whole genome shotgun (WGS) entry which is preliminary data.</text>
</comment>